<accession>H8GKK8</accession>
<feature type="domain" description="Phage head morphogenesis" evidence="1">
    <location>
        <begin position="54"/>
        <end position="175"/>
    </location>
</feature>
<evidence type="ECO:0000259" key="1">
    <source>
        <dbReference type="Pfam" id="PF04233"/>
    </source>
</evidence>
<dbReference type="eggNOG" id="COG2369">
    <property type="taxonomic scope" value="Bacteria"/>
</dbReference>
<dbReference type="EMBL" id="CM001475">
    <property type="protein sequence ID" value="EIC28016.1"/>
    <property type="molecule type" value="Genomic_DNA"/>
</dbReference>
<protein>
    <submittedName>
        <fullName evidence="2">Phage head morphogenesis protein, SPP1 gp7</fullName>
    </submittedName>
</protein>
<sequence length="466" mass="52151">MGVRYGSLPFKEQIAFWRAKELVPTERWNDLVREQHDTAFTVAGAMQADLLSDLHQAVTKAIEQGTTLAEFTRDFEAIVAARGWTGWTGEDTQAGRAWRARVIYETNLHASYQAGRWAQVQAVKKFRPYLIYRHSDASIHPRELHVSWDGLVVAQDDPWVQTHWPPNGWGCKCRMFALSERDLRKLGKTGPDTPPDDGHYDWTDPKTGEIHRFPQGIDPFWDYAPGRSRADVVREQALRKAEGLPPAMGDELKAFLSSRDPLTDKYFNGRVEVRDPDGVMPKLGIDAAGAASMMGAPDGSVIELIAVDNAYEFEATGPLLQNAMLRHLQADVSGLVMHNDYFALEPAFRKQKIGTRSFAQQVATLATLGVVSIETYAAGSFEEKAYNGYYTWPRLGYDAPLTAQDIAALPPELRTARSVLDLMASEAGRAWWQTHGGPREMVFDLSAGSRSRRILQAYLENQGIRL</sequence>
<dbReference type="Pfam" id="PF04233">
    <property type="entry name" value="Phage_Mu_F"/>
    <property type="match status" value="1"/>
</dbReference>
<dbReference type="STRING" id="686340.Metal_0149"/>
<dbReference type="AlphaFoldDB" id="H8GKK8"/>
<name>H8GKK8_METAL</name>
<evidence type="ECO:0000313" key="3">
    <source>
        <dbReference type="Proteomes" id="UP000005090"/>
    </source>
</evidence>
<evidence type="ECO:0000313" key="2">
    <source>
        <dbReference type="EMBL" id="EIC28016.1"/>
    </source>
</evidence>
<dbReference type="InterPro" id="IPR006528">
    <property type="entry name" value="Phage_head_morphogenesis_dom"/>
</dbReference>
<dbReference type="HOGENOM" id="CLU_586364_0_0_6"/>
<dbReference type="Proteomes" id="UP000005090">
    <property type="component" value="Chromosome"/>
</dbReference>
<keyword evidence="3" id="KW-1185">Reference proteome</keyword>
<dbReference type="RefSeq" id="WP_005368638.1">
    <property type="nucleotide sequence ID" value="NZ_CM001475.1"/>
</dbReference>
<organism evidence="2 3">
    <name type="scientific">Methylomicrobium album BG8</name>
    <dbReference type="NCBI Taxonomy" id="686340"/>
    <lineage>
        <taxon>Bacteria</taxon>
        <taxon>Pseudomonadati</taxon>
        <taxon>Pseudomonadota</taxon>
        <taxon>Gammaproteobacteria</taxon>
        <taxon>Methylococcales</taxon>
        <taxon>Methylococcaceae</taxon>
        <taxon>Methylomicrobium</taxon>
    </lineage>
</organism>
<proteinExistence type="predicted"/>
<reference evidence="2 3" key="1">
    <citation type="journal article" date="2013" name="Genome Announc.">
        <title>Genome Sequence of the Obligate Gammaproteobacterial Methanotroph Methylomicrobium album Strain BG8.</title>
        <authorList>
            <person name="Kits K.D."/>
            <person name="Kalyuzhnaya M.G."/>
            <person name="Klotz M.G."/>
            <person name="Jetten M.S."/>
            <person name="Op den Camp H.J."/>
            <person name="Vuilleumier S."/>
            <person name="Bringel F."/>
            <person name="Dispirito A.A."/>
            <person name="Murrell J.C."/>
            <person name="Bruce D."/>
            <person name="Cheng J.F."/>
            <person name="Copeland A."/>
            <person name="Goodwin L."/>
            <person name="Hauser L."/>
            <person name="Lajus A."/>
            <person name="Land M.L."/>
            <person name="Lapidus A."/>
            <person name="Lucas S."/>
            <person name="Medigue C."/>
            <person name="Pitluck S."/>
            <person name="Woyke T."/>
            <person name="Zeytun A."/>
            <person name="Stein L.Y."/>
        </authorList>
    </citation>
    <scope>NUCLEOTIDE SEQUENCE [LARGE SCALE GENOMIC DNA]</scope>
    <source>
        <strain evidence="2 3">BG8</strain>
    </source>
</reference>
<gene>
    <name evidence="2" type="ORF">Metal_0149</name>
</gene>